<keyword evidence="3" id="KW-1185">Reference proteome</keyword>
<name>A0A9N9RJY0_9DIPT</name>
<gene>
    <name evidence="2" type="ORF">CHIRRI_LOCUS805</name>
</gene>
<feature type="transmembrane region" description="Helical" evidence="1">
    <location>
        <begin position="109"/>
        <end position="129"/>
    </location>
</feature>
<reference evidence="2" key="2">
    <citation type="submission" date="2022-10" db="EMBL/GenBank/DDBJ databases">
        <authorList>
            <consortium name="ENA_rothamsted_submissions"/>
            <consortium name="culmorum"/>
            <person name="King R."/>
        </authorList>
    </citation>
    <scope>NUCLEOTIDE SEQUENCE</scope>
</reference>
<feature type="transmembrane region" description="Helical" evidence="1">
    <location>
        <begin position="21"/>
        <end position="44"/>
    </location>
</feature>
<proteinExistence type="predicted"/>
<accession>A0A9N9RJY0</accession>
<dbReference type="AlphaFoldDB" id="A0A9N9RJY0"/>
<protein>
    <submittedName>
        <fullName evidence="2">Uncharacterized protein</fullName>
    </submittedName>
</protein>
<feature type="transmembrane region" description="Helical" evidence="1">
    <location>
        <begin position="72"/>
        <end position="97"/>
    </location>
</feature>
<sequence length="179" mass="19896">MLTVKKFLCFKLETGGKIIGWLGVIGSGLLISVLILLMIMVSSLSCKEINQLDKRYADELTGELGLNDCQTIFGAFIIICSILIAICMFGFVIYFLLLRGISNQNEKKILPAVITEAVVMVGFALYSLANMTVETLVEAIIVGLIHFYIFTVLYSLYVKIRNGNRRGVINVQFNKSQNV</sequence>
<evidence type="ECO:0000313" key="3">
    <source>
        <dbReference type="Proteomes" id="UP001153620"/>
    </source>
</evidence>
<feature type="transmembrane region" description="Helical" evidence="1">
    <location>
        <begin position="135"/>
        <end position="157"/>
    </location>
</feature>
<reference evidence="2" key="1">
    <citation type="submission" date="2022-01" db="EMBL/GenBank/DDBJ databases">
        <authorList>
            <person name="King R."/>
        </authorList>
    </citation>
    <scope>NUCLEOTIDE SEQUENCE</scope>
</reference>
<keyword evidence="1" id="KW-1133">Transmembrane helix</keyword>
<dbReference type="EMBL" id="OU895877">
    <property type="protein sequence ID" value="CAG9797818.1"/>
    <property type="molecule type" value="Genomic_DNA"/>
</dbReference>
<keyword evidence="1" id="KW-0812">Transmembrane</keyword>
<keyword evidence="1" id="KW-0472">Membrane</keyword>
<evidence type="ECO:0000313" key="2">
    <source>
        <dbReference type="EMBL" id="CAG9797818.1"/>
    </source>
</evidence>
<organism evidence="2 3">
    <name type="scientific">Chironomus riparius</name>
    <dbReference type="NCBI Taxonomy" id="315576"/>
    <lineage>
        <taxon>Eukaryota</taxon>
        <taxon>Metazoa</taxon>
        <taxon>Ecdysozoa</taxon>
        <taxon>Arthropoda</taxon>
        <taxon>Hexapoda</taxon>
        <taxon>Insecta</taxon>
        <taxon>Pterygota</taxon>
        <taxon>Neoptera</taxon>
        <taxon>Endopterygota</taxon>
        <taxon>Diptera</taxon>
        <taxon>Nematocera</taxon>
        <taxon>Chironomoidea</taxon>
        <taxon>Chironomidae</taxon>
        <taxon>Chironominae</taxon>
        <taxon>Chironomus</taxon>
    </lineage>
</organism>
<evidence type="ECO:0000256" key="1">
    <source>
        <dbReference type="SAM" id="Phobius"/>
    </source>
</evidence>
<dbReference type="Proteomes" id="UP001153620">
    <property type="component" value="Chromosome 1"/>
</dbReference>